<gene>
    <name evidence="1" type="ORF">CMV30_15625</name>
</gene>
<dbReference type="Proteomes" id="UP000217265">
    <property type="component" value="Chromosome"/>
</dbReference>
<reference evidence="1 2" key="1">
    <citation type="submission" date="2017-09" db="EMBL/GenBank/DDBJ databases">
        <title>Complete genome sequence of Verrucomicrobial strain HZ-65, isolated from freshwater.</title>
        <authorList>
            <person name="Choi A."/>
        </authorList>
    </citation>
    <scope>NUCLEOTIDE SEQUENCE [LARGE SCALE GENOMIC DNA]</scope>
    <source>
        <strain evidence="1 2">HZ-65</strain>
    </source>
</reference>
<evidence type="ECO:0000313" key="1">
    <source>
        <dbReference type="EMBL" id="ATC65264.1"/>
    </source>
</evidence>
<sequence>MENKTVSWQKRFGFTVCAADAVEKKIPAKALGVAVIFEPTETGEKIFLVIESRASGLRAHCVKRLTTGKLPPVASLKVAFKAVELADASPESVKAACREQLILTGELRRELRPAMR</sequence>
<organism evidence="1 2">
    <name type="scientific">Nibricoccus aquaticus</name>
    <dbReference type="NCBI Taxonomy" id="2576891"/>
    <lineage>
        <taxon>Bacteria</taxon>
        <taxon>Pseudomonadati</taxon>
        <taxon>Verrucomicrobiota</taxon>
        <taxon>Opitutia</taxon>
        <taxon>Opitutales</taxon>
        <taxon>Opitutaceae</taxon>
        <taxon>Nibricoccus</taxon>
    </lineage>
</organism>
<dbReference type="RefSeq" id="WP_096056895.1">
    <property type="nucleotide sequence ID" value="NZ_CP023344.1"/>
</dbReference>
<dbReference type="AlphaFoldDB" id="A0A290Q9R5"/>
<protein>
    <submittedName>
        <fullName evidence="1">Uncharacterized protein</fullName>
    </submittedName>
</protein>
<proteinExistence type="predicted"/>
<evidence type="ECO:0000313" key="2">
    <source>
        <dbReference type="Proteomes" id="UP000217265"/>
    </source>
</evidence>
<dbReference type="EMBL" id="CP023344">
    <property type="protein sequence ID" value="ATC65264.1"/>
    <property type="molecule type" value="Genomic_DNA"/>
</dbReference>
<accession>A0A290Q9R5</accession>
<dbReference type="KEGG" id="vbh:CMV30_15625"/>
<name>A0A290Q9R5_9BACT</name>
<dbReference type="OrthoDB" id="9849100at2"/>
<keyword evidence="2" id="KW-1185">Reference proteome</keyword>